<feature type="domain" description="PLD phosphodiesterase" evidence="1">
    <location>
        <begin position="168"/>
        <end position="195"/>
    </location>
</feature>
<dbReference type="Gene3D" id="3.30.870.10">
    <property type="entry name" value="Endonuclease Chain A"/>
    <property type="match status" value="1"/>
</dbReference>
<gene>
    <name evidence="2" type="ORF">MUN89_19705</name>
</gene>
<dbReference type="InterPro" id="IPR025202">
    <property type="entry name" value="PLD-like_dom"/>
</dbReference>
<sequence length="231" mass="26593">MKNLTKLLVLYEEINDYIDTIEEDYVVLSENNNKDLHLLNHIRKLFPALSPLEVSSLLFLIKMGRENHKNSENKVEIVGTYPSDLDVNLRQTVSVVRQLILEAEKSILITGYSISEFINEIIELLINRSRQGVKVQFFIDKGINARAFFNRDINSTNFKIYQYRRNENFSSLHAKVIMADNKRAFVSSSNLSYNGIVNNIEIGTLISGEKVNSIAELFEKLLLKDMFVKIT</sequence>
<protein>
    <submittedName>
        <fullName evidence="2">Phospholipase D-like domain-containing protein</fullName>
    </submittedName>
</protein>
<evidence type="ECO:0000313" key="3">
    <source>
        <dbReference type="Proteomes" id="UP000831787"/>
    </source>
</evidence>
<evidence type="ECO:0000313" key="2">
    <source>
        <dbReference type="EMBL" id="UOQ44063.1"/>
    </source>
</evidence>
<dbReference type="InterPro" id="IPR001736">
    <property type="entry name" value="PLipase_D/transphosphatidylase"/>
</dbReference>
<organism evidence="2 3">
    <name type="scientific">Halobacillus salinarum</name>
    <dbReference type="NCBI Taxonomy" id="2932257"/>
    <lineage>
        <taxon>Bacteria</taxon>
        <taxon>Bacillati</taxon>
        <taxon>Bacillota</taxon>
        <taxon>Bacilli</taxon>
        <taxon>Bacillales</taxon>
        <taxon>Bacillaceae</taxon>
        <taxon>Halobacillus</taxon>
    </lineage>
</organism>
<keyword evidence="3" id="KW-1185">Reference proteome</keyword>
<accession>A0ABY4EHW5</accession>
<dbReference type="PROSITE" id="PS50035">
    <property type="entry name" value="PLD"/>
    <property type="match status" value="1"/>
</dbReference>
<name>A0ABY4EHW5_9BACI</name>
<dbReference type="PANTHER" id="PTHR21248">
    <property type="entry name" value="CARDIOLIPIN SYNTHASE"/>
    <property type="match status" value="1"/>
</dbReference>
<proteinExistence type="predicted"/>
<dbReference type="EMBL" id="CP095073">
    <property type="protein sequence ID" value="UOQ44063.1"/>
    <property type="molecule type" value="Genomic_DNA"/>
</dbReference>
<reference evidence="2 3" key="1">
    <citation type="submission" date="2022-04" db="EMBL/GenBank/DDBJ databases">
        <title>Halobacillus sp. isolated from saltern.</title>
        <authorList>
            <person name="Won M."/>
            <person name="Lee C.-M."/>
            <person name="Woen H.-Y."/>
            <person name="Kwon S.-W."/>
        </authorList>
    </citation>
    <scope>NUCLEOTIDE SEQUENCE [LARGE SCALE GENOMIC DNA]</scope>
    <source>
        <strain evidence="2 3">SSBR10-3</strain>
    </source>
</reference>
<dbReference type="PANTHER" id="PTHR21248:SF22">
    <property type="entry name" value="PHOSPHOLIPASE D"/>
    <property type="match status" value="1"/>
</dbReference>
<dbReference type="Pfam" id="PF13091">
    <property type="entry name" value="PLDc_2"/>
    <property type="match status" value="1"/>
</dbReference>
<dbReference type="RefSeq" id="WP_244709714.1">
    <property type="nucleotide sequence ID" value="NZ_CP095073.1"/>
</dbReference>
<evidence type="ECO:0000259" key="1">
    <source>
        <dbReference type="PROSITE" id="PS50035"/>
    </source>
</evidence>
<dbReference type="SUPFAM" id="SSF56024">
    <property type="entry name" value="Phospholipase D/nuclease"/>
    <property type="match status" value="1"/>
</dbReference>
<dbReference type="Proteomes" id="UP000831787">
    <property type="component" value="Chromosome"/>
</dbReference>